<comment type="function">
    <text evidence="8">Reversible hydration of carbon dioxide.</text>
</comment>
<dbReference type="InterPro" id="IPR015892">
    <property type="entry name" value="Carbonic_anhydrase_CS"/>
</dbReference>
<dbReference type="GO" id="GO:0015976">
    <property type="term" value="P:carbon utilization"/>
    <property type="evidence" value="ECO:0007669"/>
    <property type="project" value="InterPro"/>
</dbReference>
<dbReference type="GO" id="GO:0008270">
    <property type="term" value="F:zinc ion binding"/>
    <property type="evidence" value="ECO:0007669"/>
    <property type="project" value="UniProtKB-UniRule"/>
</dbReference>
<comment type="cofactor">
    <cofactor evidence="7">
        <name>Zn(2+)</name>
        <dbReference type="ChEBI" id="CHEBI:29105"/>
    </cofactor>
    <text evidence="7">Binds 1 zinc ion per subunit.</text>
</comment>
<evidence type="ECO:0000256" key="3">
    <source>
        <dbReference type="ARBA" id="ARBA00022723"/>
    </source>
</evidence>
<dbReference type="PROSITE" id="PS00705">
    <property type="entry name" value="PROK_CO2_ANHYDRASE_2"/>
    <property type="match status" value="1"/>
</dbReference>
<feature type="binding site" evidence="7">
    <location>
        <position position="43"/>
    </location>
    <ligand>
        <name>Zn(2+)</name>
        <dbReference type="ChEBI" id="CHEBI:29105"/>
    </ligand>
</feature>
<dbReference type="InterPro" id="IPR001765">
    <property type="entry name" value="Carbonic_anhydrase"/>
</dbReference>
<dbReference type="RefSeq" id="WP_034442148.1">
    <property type="nucleotide sequence ID" value="NZ_JMTK01000002.1"/>
</dbReference>
<evidence type="ECO:0000256" key="7">
    <source>
        <dbReference type="PIRSR" id="PIRSR601765-1"/>
    </source>
</evidence>
<evidence type="ECO:0000256" key="6">
    <source>
        <dbReference type="ARBA" id="ARBA00048348"/>
    </source>
</evidence>
<dbReference type="SUPFAM" id="SSF53056">
    <property type="entry name" value="beta-carbonic anhydrase, cab"/>
    <property type="match status" value="1"/>
</dbReference>
<evidence type="ECO:0000256" key="5">
    <source>
        <dbReference type="ARBA" id="ARBA00023239"/>
    </source>
</evidence>
<dbReference type="Gene3D" id="3.40.1050.10">
    <property type="entry name" value="Carbonic anhydrase"/>
    <property type="match status" value="1"/>
</dbReference>
<evidence type="ECO:0000313" key="9">
    <source>
        <dbReference type="EMBL" id="KJZ82279.1"/>
    </source>
</evidence>
<evidence type="ECO:0000313" key="10">
    <source>
        <dbReference type="Proteomes" id="UP000033731"/>
    </source>
</evidence>
<comment type="caution">
    <text evidence="9">The sequence shown here is derived from an EMBL/GenBank/DDBJ whole genome shotgun (WGS) entry which is preliminary data.</text>
</comment>
<dbReference type="SMART" id="SM00947">
    <property type="entry name" value="Pro_CA"/>
    <property type="match status" value="1"/>
</dbReference>
<dbReference type="InterPro" id="IPR045066">
    <property type="entry name" value="Beta_CA_cladeB"/>
</dbReference>
<keyword evidence="3 7" id="KW-0479">Metal-binding</keyword>
<evidence type="ECO:0000256" key="4">
    <source>
        <dbReference type="ARBA" id="ARBA00022833"/>
    </source>
</evidence>
<reference evidence="9 10" key="1">
    <citation type="journal article" date="2015" name="Phytopathology">
        <title>Genomes of Candidatus Liberibacter solanacearum haplotype A from New Zealand and the USA suggest significant genome plasticity in the species.</title>
        <authorList>
            <person name="Thompson S.M."/>
            <person name="Johnson C.P."/>
            <person name="Lu A.Y."/>
            <person name="Frampton R.A."/>
            <person name="Sullivan K.L."/>
            <person name="Fiers M.W."/>
            <person name="Crowhurst R.N."/>
            <person name="Pitman A.R."/>
            <person name="Scott I."/>
            <person name="Gudmestad N.C."/>
            <person name="Smith G.R."/>
        </authorList>
    </citation>
    <scope>NUCLEOTIDE SEQUENCE [LARGE SCALE GENOMIC DNA]</scope>
    <source>
        <strain evidence="9 10">LsoNZ1</strain>
    </source>
</reference>
<keyword evidence="10" id="KW-1185">Reference proteome</keyword>
<keyword evidence="5 8" id="KW-0456">Lyase</keyword>
<name>A0A094YZU5_9HYPH</name>
<dbReference type="AlphaFoldDB" id="A0A094YZU5"/>
<dbReference type="PANTHER" id="PTHR11002:SF76">
    <property type="entry name" value="CARBONIC ANHYDRASE"/>
    <property type="match status" value="1"/>
</dbReference>
<evidence type="ECO:0000256" key="8">
    <source>
        <dbReference type="RuleBase" id="RU003956"/>
    </source>
</evidence>
<dbReference type="Proteomes" id="UP000033731">
    <property type="component" value="Unassembled WGS sequence"/>
</dbReference>
<dbReference type="Pfam" id="PF00484">
    <property type="entry name" value="Pro_CA"/>
    <property type="match status" value="1"/>
</dbReference>
<gene>
    <name evidence="9" type="ORF">DJ66_1024</name>
</gene>
<protein>
    <recommendedName>
        <fullName evidence="2 8">Carbonic anhydrase</fullName>
        <ecNumber evidence="2 8">4.2.1.1</ecNumber>
    </recommendedName>
    <alternativeName>
        <fullName evidence="8">Carbonate dehydratase</fullName>
    </alternativeName>
</protein>
<dbReference type="CDD" id="cd00884">
    <property type="entry name" value="beta_CA_cladeB"/>
    <property type="match status" value="1"/>
</dbReference>
<organism evidence="9 10">
    <name type="scientific">Candidatus Liberibacter solanacearum</name>
    <dbReference type="NCBI Taxonomy" id="556287"/>
    <lineage>
        <taxon>Bacteria</taxon>
        <taxon>Pseudomonadati</taxon>
        <taxon>Pseudomonadota</taxon>
        <taxon>Alphaproteobacteria</taxon>
        <taxon>Hyphomicrobiales</taxon>
        <taxon>Rhizobiaceae</taxon>
        <taxon>Liberibacter</taxon>
    </lineage>
</organism>
<comment type="similarity">
    <text evidence="1 8">Belongs to the beta-class carbonic anhydrase family.</text>
</comment>
<feature type="binding site" evidence="7">
    <location>
        <position position="105"/>
    </location>
    <ligand>
        <name>Zn(2+)</name>
        <dbReference type="ChEBI" id="CHEBI:29105"/>
    </ligand>
</feature>
<keyword evidence="4 7" id="KW-0862">Zinc</keyword>
<accession>A0A094YZU5</accession>
<dbReference type="PANTHER" id="PTHR11002">
    <property type="entry name" value="CARBONIC ANHYDRASE"/>
    <property type="match status" value="1"/>
</dbReference>
<dbReference type="InterPro" id="IPR036874">
    <property type="entry name" value="Carbonic_anhydrase_sf"/>
</dbReference>
<sequence length="207" mass="23444">MNEFPKKLLTSHRHFIKNHYDAKLFQTLANKQKPKIMIISCCDSRVTPETIFDAQPGDLFVVRNVANIVPPYEPDGQHHATSAAIEFAVQALGVEHIVIMGHGRCGGIQAILDPIALPLCPGDFIGKWMDIVRPIAQKIMANDPVEKQTILEQLSIRNSLHNIRGFPFVRELEEKKLLHIHGAWFDIRTGELWILNPNSNEFILNTQ</sequence>
<dbReference type="EMBL" id="JMTK01000002">
    <property type="protein sequence ID" value="KJZ82279.1"/>
    <property type="molecule type" value="Genomic_DNA"/>
</dbReference>
<dbReference type="PATRIC" id="fig|556287.9.peg.1046"/>
<evidence type="ECO:0000256" key="2">
    <source>
        <dbReference type="ARBA" id="ARBA00012925"/>
    </source>
</evidence>
<comment type="catalytic activity">
    <reaction evidence="6 8">
        <text>hydrogencarbonate + H(+) = CO2 + H2O</text>
        <dbReference type="Rhea" id="RHEA:10748"/>
        <dbReference type="ChEBI" id="CHEBI:15377"/>
        <dbReference type="ChEBI" id="CHEBI:15378"/>
        <dbReference type="ChEBI" id="CHEBI:16526"/>
        <dbReference type="ChEBI" id="CHEBI:17544"/>
        <dbReference type="EC" id="4.2.1.1"/>
    </reaction>
</comment>
<dbReference type="GO" id="GO:0004089">
    <property type="term" value="F:carbonate dehydratase activity"/>
    <property type="evidence" value="ECO:0007669"/>
    <property type="project" value="UniProtKB-UniRule"/>
</dbReference>
<feature type="binding site" evidence="7">
    <location>
        <position position="102"/>
    </location>
    <ligand>
        <name>Zn(2+)</name>
        <dbReference type="ChEBI" id="CHEBI:29105"/>
    </ligand>
</feature>
<dbReference type="EC" id="4.2.1.1" evidence="2 8"/>
<proteinExistence type="inferred from homology"/>
<evidence type="ECO:0000256" key="1">
    <source>
        <dbReference type="ARBA" id="ARBA00006217"/>
    </source>
</evidence>
<feature type="binding site" evidence="7">
    <location>
        <position position="41"/>
    </location>
    <ligand>
        <name>Zn(2+)</name>
        <dbReference type="ChEBI" id="CHEBI:29105"/>
    </ligand>
</feature>